<feature type="domain" description="EfeO-type cupredoxin-like" evidence="3">
    <location>
        <begin position="64"/>
        <end position="142"/>
    </location>
</feature>
<gene>
    <name evidence="4" type="ORF">A3D26_01060</name>
</gene>
<accession>A0A1G1V8I3</accession>
<dbReference type="AlphaFoldDB" id="A0A1G1V8I3"/>
<comment type="caution">
    <text evidence="4">The sequence shown here is derived from an EMBL/GenBank/DDBJ whole genome shotgun (WGS) entry which is preliminary data.</text>
</comment>
<dbReference type="PANTHER" id="PTHR38439:SF3">
    <property type="entry name" value="COPPER-RESISTANT CUPROPROTEIN COPI"/>
    <property type="match status" value="1"/>
</dbReference>
<dbReference type="InterPro" id="IPR050845">
    <property type="entry name" value="Cu-binding_ET"/>
</dbReference>
<keyword evidence="2" id="KW-0186">Copper</keyword>
<evidence type="ECO:0000313" key="4">
    <source>
        <dbReference type="EMBL" id="OGY11686.1"/>
    </source>
</evidence>
<reference evidence="4 5" key="1">
    <citation type="journal article" date="2016" name="Nat. Commun.">
        <title>Thousands of microbial genomes shed light on interconnected biogeochemical processes in an aquifer system.</title>
        <authorList>
            <person name="Anantharaman K."/>
            <person name="Brown C.T."/>
            <person name="Hug L.A."/>
            <person name="Sharon I."/>
            <person name="Castelle C.J."/>
            <person name="Probst A.J."/>
            <person name="Thomas B.C."/>
            <person name="Singh A."/>
            <person name="Wilkins M.J."/>
            <person name="Karaoz U."/>
            <person name="Brodie E.L."/>
            <person name="Williams K.H."/>
            <person name="Hubbard S.S."/>
            <person name="Banfield J.F."/>
        </authorList>
    </citation>
    <scope>NUCLEOTIDE SEQUENCE [LARGE SCALE GENOMIC DNA]</scope>
</reference>
<dbReference type="STRING" id="1797516.A3D26_01060"/>
<dbReference type="CDD" id="cd00920">
    <property type="entry name" value="Cupredoxin"/>
    <property type="match status" value="1"/>
</dbReference>
<dbReference type="InterPro" id="IPR008972">
    <property type="entry name" value="Cupredoxin"/>
</dbReference>
<evidence type="ECO:0000256" key="2">
    <source>
        <dbReference type="ARBA" id="ARBA00023008"/>
    </source>
</evidence>
<dbReference type="GO" id="GO:0046872">
    <property type="term" value="F:metal ion binding"/>
    <property type="evidence" value="ECO:0007669"/>
    <property type="project" value="UniProtKB-KW"/>
</dbReference>
<sequence length="148" mass="15366">MNKIAFAGLGVLAALSIVAFVLVRGFGSNKPSSTDLNQENSTTSAPVPTVGSSELVVLEEVVVSGDEFSFSPSTINLKKGKTVRLTFKNVGKMAHNLAVPDLGISTAVIAGGKEVTVEVTPKLIGTFESYCSVGNHKTQGMVGKVVVQ</sequence>
<evidence type="ECO:0000259" key="3">
    <source>
        <dbReference type="Pfam" id="PF13473"/>
    </source>
</evidence>
<evidence type="ECO:0000313" key="5">
    <source>
        <dbReference type="Proteomes" id="UP000178319"/>
    </source>
</evidence>
<organism evidence="4 5">
    <name type="scientific">Candidatus Blackburnbacteria bacterium RIFCSPHIGHO2_02_FULL_44_20</name>
    <dbReference type="NCBI Taxonomy" id="1797516"/>
    <lineage>
        <taxon>Bacteria</taxon>
        <taxon>Candidatus Blackburniibacteriota</taxon>
    </lineage>
</organism>
<protein>
    <recommendedName>
        <fullName evidence="3">EfeO-type cupredoxin-like domain-containing protein</fullName>
    </recommendedName>
</protein>
<dbReference type="Gene3D" id="2.60.40.420">
    <property type="entry name" value="Cupredoxins - blue copper proteins"/>
    <property type="match status" value="1"/>
</dbReference>
<dbReference type="InterPro" id="IPR028096">
    <property type="entry name" value="EfeO_Cupredoxin"/>
</dbReference>
<dbReference type="Pfam" id="PF13473">
    <property type="entry name" value="Cupredoxin_1"/>
    <property type="match status" value="1"/>
</dbReference>
<proteinExistence type="predicted"/>
<evidence type="ECO:0000256" key="1">
    <source>
        <dbReference type="ARBA" id="ARBA00022723"/>
    </source>
</evidence>
<keyword evidence="1" id="KW-0479">Metal-binding</keyword>
<dbReference type="EMBL" id="MHBZ01000013">
    <property type="protein sequence ID" value="OGY11686.1"/>
    <property type="molecule type" value="Genomic_DNA"/>
</dbReference>
<dbReference type="PANTHER" id="PTHR38439">
    <property type="entry name" value="AURACYANIN-B"/>
    <property type="match status" value="1"/>
</dbReference>
<name>A0A1G1V8I3_9BACT</name>
<dbReference type="Proteomes" id="UP000178319">
    <property type="component" value="Unassembled WGS sequence"/>
</dbReference>
<dbReference type="SUPFAM" id="SSF49503">
    <property type="entry name" value="Cupredoxins"/>
    <property type="match status" value="1"/>
</dbReference>